<reference evidence="2 3" key="1">
    <citation type="submission" date="2016-10" db="EMBL/GenBank/DDBJ databases">
        <title>The Draft Genome Sequence of Actinokineospora bangkokensis 44EHWT reveals the biosynthetic pathway of antifungal compounds Thailandins with unusual extender unit butylmalonyl-CoA.</title>
        <authorList>
            <person name="Greule A."/>
            <person name="Intra B."/>
            <person name="Flemming S."/>
            <person name="Rommel M.G."/>
            <person name="Panbangred W."/>
            <person name="Bechthold A."/>
        </authorList>
    </citation>
    <scope>NUCLEOTIDE SEQUENCE [LARGE SCALE GENOMIC DNA]</scope>
    <source>
        <strain evidence="2 3">44EHW</strain>
    </source>
</reference>
<evidence type="ECO:0000313" key="2">
    <source>
        <dbReference type="EMBL" id="OLR92853.1"/>
    </source>
</evidence>
<dbReference type="EMBL" id="MKQR01000015">
    <property type="protein sequence ID" value="OLR92853.1"/>
    <property type="molecule type" value="Genomic_DNA"/>
</dbReference>
<dbReference type="AlphaFoldDB" id="A0A1Q9LLH9"/>
<name>A0A1Q9LLH9_9PSEU</name>
<sequence>MYSDDDVAALYDLLNTWGADDDFFLSAIAGAERVLDVGCGTGRVLIRAKEAGHPGRLVGLDPDRAALARARRCEGVDWVEGRATDATGEFDVAIMTGNAFQCLTTDADLRDALTAIRRVLVPGGVFAFSTRHPQARAWEDWPRRATRVTDHRGVPVVVTHAVDPRGDGVVGLTETTAARTGEVLRVDHCDLRFLEPERIEEHLVAAGFTATLHGDWQRGPLTAASTDVVAVAVTAS</sequence>
<dbReference type="RefSeq" id="WP_075975465.1">
    <property type="nucleotide sequence ID" value="NZ_MKQR01000015.1"/>
</dbReference>
<dbReference type="Proteomes" id="UP000186040">
    <property type="component" value="Unassembled WGS sequence"/>
</dbReference>
<organism evidence="2 3">
    <name type="scientific">Actinokineospora bangkokensis</name>
    <dbReference type="NCBI Taxonomy" id="1193682"/>
    <lineage>
        <taxon>Bacteria</taxon>
        <taxon>Bacillati</taxon>
        <taxon>Actinomycetota</taxon>
        <taxon>Actinomycetes</taxon>
        <taxon>Pseudonocardiales</taxon>
        <taxon>Pseudonocardiaceae</taxon>
        <taxon>Actinokineospora</taxon>
    </lineage>
</organism>
<comment type="caution">
    <text evidence="2">The sequence shown here is derived from an EMBL/GenBank/DDBJ whole genome shotgun (WGS) entry which is preliminary data.</text>
</comment>
<dbReference type="Gene3D" id="3.40.50.150">
    <property type="entry name" value="Vaccinia Virus protein VP39"/>
    <property type="match status" value="1"/>
</dbReference>
<dbReference type="GO" id="GO:0032259">
    <property type="term" value="P:methylation"/>
    <property type="evidence" value="ECO:0007669"/>
    <property type="project" value="UniProtKB-KW"/>
</dbReference>
<keyword evidence="2" id="KW-0808">Transferase</keyword>
<dbReference type="InterPro" id="IPR029063">
    <property type="entry name" value="SAM-dependent_MTases_sf"/>
</dbReference>
<dbReference type="Pfam" id="PF13649">
    <property type="entry name" value="Methyltransf_25"/>
    <property type="match status" value="1"/>
</dbReference>
<dbReference type="OrthoDB" id="9811589at2"/>
<keyword evidence="2" id="KW-0489">Methyltransferase</keyword>
<evidence type="ECO:0000259" key="1">
    <source>
        <dbReference type="Pfam" id="PF13649"/>
    </source>
</evidence>
<dbReference type="GO" id="GO:0008168">
    <property type="term" value="F:methyltransferase activity"/>
    <property type="evidence" value="ECO:0007669"/>
    <property type="project" value="UniProtKB-KW"/>
</dbReference>
<dbReference type="PANTHER" id="PTHR43591">
    <property type="entry name" value="METHYLTRANSFERASE"/>
    <property type="match status" value="1"/>
</dbReference>
<gene>
    <name evidence="2" type="ORF">BJP25_19555</name>
</gene>
<accession>A0A1Q9LLH9</accession>
<evidence type="ECO:0000313" key="3">
    <source>
        <dbReference type="Proteomes" id="UP000186040"/>
    </source>
</evidence>
<proteinExistence type="predicted"/>
<dbReference type="SUPFAM" id="SSF53335">
    <property type="entry name" value="S-adenosyl-L-methionine-dependent methyltransferases"/>
    <property type="match status" value="1"/>
</dbReference>
<dbReference type="CDD" id="cd02440">
    <property type="entry name" value="AdoMet_MTases"/>
    <property type="match status" value="1"/>
</dbReference>
<keyword evidence="3" id="KW-1185">Reference proteome</keyword>
<dbReference type="InterPro" id="IPR041698">
    <property type="entry name" value="Methyltransf_25"/>
</dbReference>
<feature type="domain" description="Methyltransferase" evidence="1">
    <location>
        <begin position="34"/>
        <end position="124"/>
    </location>
</feature>
<dbReference type="STRING" id="1193682.BJP25_19555"/>
<protein>
    <submittedName>
        <fullName evidence="2">Methyltransferase</fullName>
    </submittedName>
</protein>